<sequence>MNSKLRIAAVEPLPAKHSLRLTWSDGRALNVNLAEAIHTFAVLTPLQDPALFQQAQVGEWGFDVAWPGDIEVSAATLYRLAMEQAGQAMPKRAFKDWMHRHGLSLTGAAQALHLTRRTITAYSSGPNPIPYHIALACKGWEVLHGAGSYPVAESERGQYCVEAASTKPKKSASKRKPTNKNGAL</sequence>
<dbReference type="InterPro" id="IPR018841">
    <property type="entry name" value="DUF2442"/>
</dbReference>
<dbReference type="SUPFAM" id="SSF47413">
    <property type="entry name" value="lambda repressor-like DNA-binding domains"/>
    <property type="match status" value="1"/>
</dbReference>
<dbReference type="RefSeq" id="WP_271193591.1">
    <property type="nucleotide sequence ID" value="NZ_BSFN01000001.1"/>
</dbReference>
<evidence type="ECO:0000313" key="3">
    <source>
        <dbReference type="Proteomes" id="UP001143328"/>
    </source>
</evidence>
<reference evidence="2" key="2">
    <citation type="submission" date="2023-01" db="EMBL/GenBank/DDBJ databases">
        <authorList>
            <person name="Sun Q."/>
            <person name="Evtushenko L."/>
        </authorList>
    </citation>
    <scope>NUCLEOTIDE SEQUENCE</scope>
    <source>
        <strain evidence="2">VKM B-2935</strain>
    </source>
</reference>
<proteinExistence type="predicted"/>
<dbReference type="GO" id="GO:0003677">
    <property type="term" value="F:DNA binding"/>
    <property type="evidence" value="ECO:0007669"/>
    <property type="project" value="InterPro"/>
</dbReference>
<evidence type="ECO:0000313" key="2">
    <source>
        <dbReference type="EMBL" id="GLK87335.1"/>
    </source>
</evidence>
<dbReference type="Gene3D" id="3.30.2020.10">
    <property type="entry name" value="NE0471-like N-terminal domain"/>
    <property type="match status" value="1"/>
</dbReference>
<feature type="compositionally biased region" description="Basic residues" evidence="1">
    <location>
        <begin position="167"/>
        <end position="178"/>
    </location>
</feature>
<protein>
    <recommendedName>
        <fullName evidence="4">DUF2442 domain-containing protein</fullName>
    </recommendedName>
</protein>
<feature type="region of interest" description="Disordered" evidence="1">
    <location>
        <begin position="163"/>
        <end position="184"/>
    </location>
</feature>
<dbReference type="Gene3D" id="1.10.260.40">
    <property type="entry name" value="lambda repressor-like DNA-binding domains"/>
    <property type="match status" value="1"/>
</dbReference>
<dbReference type="EMBL" id="BSFN01000001">
    <property type="protein sequence ID" value="GLK87335.1"/>
    <property type="molecule type" value="Genomic_DNA"/>
</dbReference>
<gene>
    <name evidence="2" type="ORF">GCM10017655_03970</name>
</gene>
<evidence type="ECO:0008006" key="4">
    <source>
        <dbReference type="Google" id="ProtNLM"/>
    </source>
</evidence>
<dbReference type="InterPro" id="IPR036782">
    <property type="entry name" value="NE0471-like_N"/>
</dbReference>
<keyword evidence="3" id="KW-1185">Reference proteome</keyword>
<reference evidence="2" key="1">
    <citation type="journal article" date="2014" name="Int. J. Syst. Evol. Microbiol.">
        <title>Complete genome sequence of Corynebacterium casei LMG S-19264T (=DSM 44701T), isolated from a smear-ripened cheese.</title>
        <authorList>
            <consortium name="US DOE Joint Genome Institute (JGI-PGF)"/>
            <person name="Walter F."/>
            <person name="Albersmeier A."/>
            <person name="Kalinowski J."/>
            <person name="Ruckert C."/>
        </authorList>
    </citation>
    <scope>NUCLEOTIDE SEQUENCE</scope>
    <source>
        <strain evidence="2">VKM B-2935</strain>
    </source>
</reference>
<evidence type="ECO:0000256" key="1">
    <source>
        <dbReference type="SAM" id="MobiDB-lite"/>
    </source>
</evidence>
<dbReference type="Pfam" id="PF10387">
    <property type="entry name" value="DUF2442"/>
    <property type="match status" value="1"/>
</dbReference>
<dbReference type="Proteomes" id="UP001143328">
    <property type="component" value="Unassembled WGS sequence"/>
</dbReference>
<dbReference type="InterPro" id="IPR010982">
    <property type="entry name" value="Lambda_DNA-bd_dom_sf"/>
</dbReference>
<name>A0A9W6K407_9PSED</name>
<dbReference type="SUPFAM" id="SSF143880">
    <property type="entry name" value="NE0471 N-terminal domain-like"/>
    <property type="match status" value="1"/>
</dbReference>
<dbReference type="AlphaFoldDB" id="A0A9W6K407"/>
<organism evidence="2 3">
    <name type="scientific">Pseudomonas turukhanskensis</name>
    <dbReference type="NCBI Taxonomy" id="1806536"/>
    <lineage>
        <taxon>Bacteria</taxon>
        <taxon>Pseudomonadati</taxon>
        <taxon>Pseudomonadota</taxon>
        <taxon>Gammaproteobacteria</taxon>
        <taxon>Pseudomonadales</taxon>
        <taxon>Pseudomonadaceae</taxon>
        <taxon>Pseudomonas</taxon>
    </lineage>
</organism>
<comment type="caution">
    <text evidence="2">The sequence shown here is derived from an EMBL/GenBank/DDBJ whole genome shotgun (WGS) entry which is preliminary data.</text>
</comment>
<accession>A0A9W6K407</accession>